<reference evidence="2" key="1">
    <citation type="journal article" date="2020" name="BMC Genomics">
        <title>Correction to: Identification and distribution of gene clusters required for synthesis of sphingolipid metabolism inhibitors in diverse species of the filamentous fungus Fusarium.</title>
        <authorList>
            <person name="Kim H.S."/>
            <person name="Lohmar J.M."/>
            <person name="Busman M."/>
            <person name="Brown D.W."/>
            <person name="Naumann T.A."/>
            <person name="Divon H.H."/>
            <person name="Lysoe E."/>
            <person name="Uhlig S."/>
            <person name="Proctor R.H."/>
        </authorList>
    </citation>
    <scope>NUCLEOTIDE SEQUENCE [LARGE SCALE GENOMIC DNA]</scope>
    <source>
        <strain evidence="2">NRRL 25331</strain>
    </source>
</reference>
<evidence type="ECO:0000313" key="2">
    <source>
        <dbReference type="Proteomes" id="UP000572754"/>
    </source>
</evidence>
<gene>
    <name evidence="1" type="ORF">FCIRC_7293</name>
</gene>
<comment type="caution">
    <text evidence="1">The sequence shown here is derived from an EMBL/GenBank/DDBJ whole genome shotgun (WGS) entry which is preliminary data.</text>
</comment>
<protein>
    <submittedName>
        <fullName evidence="1">Uncharacterized protein</fullName>
    </submittedName>
</protein>
<dbReference type="EMBL" id="JAAQPE010000241">
    <property type="protein sequence ID" value="KAF5675678.1"/>
    <property type="molecule type" value="Genomic_DNA"/>
</dbReference>
<sequence length="137" mass="15565">MELLRGIRHKTCSNHTFTVFRTTVVLGSFSNSLDDNAPVSRSISWFNARWRSPDWVTDLREFLTSAGLRALRVHGLHKMTMLLLKYQIDLPPIGTYGSPPRKGLRTKLDILHLYTLESILGSSGSEGDHLHADKYQE</sequence>
<name>A0A8H5WZ85_FUSCI</name>
<evidence type="ECO:0000313" key="1">
    <source>
        <dbReference type="EMBL" id="KAF5675678.1"/>
    </source>
</evidence>
<dbReference type="Proteomes" id="UP000572754">
    <property type="component" value="Unassembled WGS sequence"/>
</dbReference>
<keyword evidence="2" id="KW-1185">Reference proteome</keyword>
<reference evidence="1 2" key="2">
    <citation type="submission" date="2020-05" db="EMBL/GenBank/DDBJ databases">
        <title>Identification and distribution of gene clusters putatively required for synthesis of sphingolipid metabolism inhibitors in phylogenetically diverse species of the filamentous fungus Fusarium.</title>
        <authorList>
            <person name="Kim H.-S."/>
            <person name="Busman M."/>
            <person name="Brown D.W."/>
            <person name="Divon H."/>
            <person name="Uhlig S."/>
            <person name="Proctor R.H."/>
        </authorList>
    </citation>
    <scope>NUCLEOTIDE SEQUENCE [LARGE SCALE GENOMIC DNA]</scope>
    <source>
        <strain evidence="1 2">NRRL 25331</strain>
    </source>
</reference>
<dbReference type="AlphaFoldDB" id="A0A8H5WZ85"/>
<organism evidence="1 2">
    <name type="scientific">Fusarium circinatum</name>
    <name type="common">Pitch canker fungus</name>
    <name type="synonym">Gibberella circinata</name>
    <dbReference type="NCBI Taxonomy" id="48490"/>
    <lineage>
        <taxon>Eukaryota</taxon>
        <taxon>Fungi</taxon>
        <taxon>Dikarya</taxon>
        <taxon>Ascomycota</taxon>
        <taxon>Pezizomycotina</taxon>
        <taxon>Sordariomycetes</taxon>
        <taxon>Hypocreomycetidae</taxon>
        <taxon>Hypocreales</taxon>
        <taxon>Nectriaceae</taxon>
        <taxon>Fusarium</taxon>
        <taxon>Fusarium fujikuroi species complex</taxon>
    </lineage>
</organism>
<accession>A0A8H5WZ85</accession>
<proteinExistence type="predicted"/>